<dbReference type="GO" id="GO:0003677">
    <property type="term" value="F:DNA binding"/>
    <property type="evidence" value="ECO:0007669"/>
    <property type="project" value="UniProtKB-KW"/>
</dbReference>
<dbReference type="PANTHER" id="PTHR40661">
    <property type="match status" value="1"/>
</dbReference>
<dbReference type="PROSITE" id="PS50943">
    <property type="entry name" value="HTH_CROC1"/>
    <property type="match status" value="1"/>
</dbReference>
<dbReference type="SUPFAM" id="SSF51306">
    <property type="entry name" value="LexA/Signal peptidase"/>
    <property type="match status" value="1"/>
</dbReference>
<dbReference type="SUPFAM" id="SSF47413">
    <property type="entry name" value="lambda repressor-like DNA-binding domains"/>
    <property type="match status" value="1"/>
</dbReference>
<dbReference type="InterPro" id="IPR015927">
    <property type="entry name" value="Peptidase_S24_S26A/B/C"/>
</dbReference>
<comment type="caution">
    <text evidence="5">The sequence shown here is derived from an EMBL/GenBank/DDBJ whole genome shotgun (WGS) entry which is preliminary data.</text>
</comment>
<dbReference type="InterPro" id="IPR001387">
    <property type="entry name" value="Cro/C1-type_HTH"/>
</dbReference>
<keyword evidence="1" id="KW-0805">Transcription regulation</keyword>
<protein>
    <submittedName>
        <fullName evidence="5">Helix-turn-helix transcriptional regulator</fullName>
    </submittedName>
</protein>
<dbReference type="Pfam" id="PF00717">
    <property type="entry name" value="Peptidase_S24"/>
    <property type="match status" value="1"/>
</dbReference>
<feature type="domain" description="HTH cro/C1-type" evidence="4">
    <location>
        <begin position="20"/>
        <end position="63"/>
    </location>
</feature>
<gene>
    <name evidence="5" type="ORF">H8J20_16970</name>
</gene>
<evidence type="ECO:0000313" key="6">
    <source>
        <dbReference type="Proteomes" id="UP000659084"/>
    </source>
</evidence>
<dbReference type="AlphaFoldDB" id="A0AAW3WTV0"/>
<dbReference type="Pfam" id="PF01381">
    <property type="entry name" value="HTH_3"/>
    <property type="match status" value="1"/>
</dbReference>
<evidence type="ECO:0000259" key="4">
    <source>
        <dbReference type="PROSITE" id="PS50943"/>
    </source>
</evidence>
<evidence type="ECO:0000256" key="1">
    <source>
        <dbReference type="ARBA" id="ARBA00023015"/>
    </source>
</evidence>
<evidence type="ECO:0000313" key="5">
    <source>
        <dbReference type="EMBL" id="MBC3213840.1"/>
    </source>
</evidence>
<organism evidence="5 6">
    <name type="scientific">Serratia fonticola</name>
    <dbReference type="NCBI Taxonomy" id="47917"/>
    <lineage>
        <taxon>Bacteria</taxon>
        <taxon>Pseudomonadati</taxon>
        <taxon>Pseudomonadota</taxon>
        <taxon>Gammaproteobacteria</taxon>
        <taxon>Enterobacterales</taxon>
        <taxon>Yersiniaceae</taxon>
        <taxon>Serratia</taxon>
    </lineage>
</organism>
<dbReference type="InterPro" id="IPR036286">
    <property type="entry name" value="LexA/Signal_pep-like_sf"/>
</dbReference>
<name>A0AAW3WTV0_SERFO</name>
<evidence type="ECO:0000256" key="2">
    <source>
        <dbReference type="ARBA" id="ARBA00023125"/>
    </source>
</evidence>
<evidence type="ECO:0000256" key="3">
    <source>
        <dbReference type="ARBA" id="ARBA00023163"/>
    </source>
</evidence>
<sequence length="234" mass="25962">MMKTTLSERLSLAMELTGTTQGMLADRVGVSQPSIWKLVSGKTNSSRKLVEIARELKVRPEWLARGEEPMWEEKTAPREAREAPVKYQDNYGSRSGDEVEVPFLSDIDFIGSDGVFSTDGQEPHTLTFAKRLLQKAGAEVDGRGVLCFPISGDGMVPAMPDGSILAINTEDKKVVDGKIYAISQNGWKRVKILYRTGPSSLSLRSFNKDEHPDESAPIQDVEVIGRVFWWSVIC</sequence>
<dbReference type="CDD" id="cd06529">
    <property type="entry name" value="S24_LexA-like"/>
    <property type="match status" value="1"/>
</dbReference>
<dbReference type="Proteomes" id="UP000659084">
    <property type="component" value="Unassembled WGS sequence"/>
</dbReference>
<accession>A0AAW3WTV0</accession>
<keyword evidence="2" id="KW-0238">DNA-binding</keyword>
<dbReference type="InterPro" id="IPR039418">
    <property type="entry name" value="LexA-like"/>
</dbReference>
<dbReference type="PANTHER" id="PTHR40661:SF2">
    <property type="entry name" value="HTH-TYPE TRANSCRIPTIONAL REGULATOR PRTR"/>
    <property type="match status" value="1"/>
</dbReference>
<dbReference type="Gene3D" id="1.10.260.40">
    <property type="entry name" value="lambda repressor-like DNA-binding domains"/>
    <property type="match status" value="1"/>
</dbReference>
<reference evidence="5" key="1">
    <citation type="submission" date="2020-08" db="EMBL/GenBank/DDBJ databases">
        <title>Food and environmental bacterial isolates.</title>
        <authorList>
            <person name="Richter L."/>
            <person name="Du Plessis E.M."/>
            <person name="Duvenage S."/>
            <person name="Allam M."/>
            <person name="Korsten L."/>
        </authorList>
    </citation>
    <scope>NUCLEOTIDE SEQUENCE</scope>
    <source>
        <strain evidence="5">UPMP2127</strain>
    </source>
</reference>
<dbReference type="EMBL" id="JACNYO010000018">
    <property type="protein sequence ID" value="MBC3213840.1"/>
    <property type="molecule type" value="Genomic_DNA"/>
</dbReference>
<dbReference type="SMART" id="SM00530">
    <property type="entry name" value="HTH_XRE"/>
    <property type="match status" value="1"/>
</dbReference>
<proteinExistence type="predicted"/>
<dbReference type="Gene3D" id="2.10.109.10">
    <property type="entry name" value="Umud Fragment, subunit A"/>
    <property type="match status" value="1"/>
</dbReference>
<dbReference type="CDD" id="cd00093">
    <property type="entry name" value="HTH_XRE"/>
    <property type="match status" value="1"/>
</dbReference>
<dbReference type="InterPro" id="IPR010982">
    <property type="entry name" value="Lambda_DNA-bd_dom_sf"/>
</dbReference>
<keyword evidence="3" id="KW-0804">Transcription</keyword>
<dbReference type="RefSeq" id="WP_179252414.1">
    <property type="nucleotide sequence ID" value="NZ_JACBIV010000007.1"/>
</dbReference>